<accession>A0ABX0MUG1</accession>
<dbReference type="RefSeq" id="WP_167240275.1">
    <property type="nucleotide sequence ID" value="NZ_WHJF01000132.1"/>
</dbReference>
<keyword evidence="2" id="KW-1185">Reference proteome</keyword>
<sequence length="1043" mass="115658">MRLIRTTRLVRRQKHSVVQCEIDLCELPDGATRYLVNVRQGRSGDDWREYTRAAQPVDLATAEQLFAQVLAERQAQGFTDAAAPPAQADDIAPAAPIDPARRAADAVLLGRLDPGLWRRLKDGQRTRTVWRIGERRLAAVVPLMVSLIGRGTTALDYCLAWAIGRCGDAGASQAMLELSTRGSSDAVCRIARQAWLQLADETELRQHADQLTAAWPAPLREAWVARDQQAIAQLCAQSDQWSTLSLSDWLEQLDQVALADPLARGILLAQLRQLPLRAGTFRAVRHIYKAAEMREDGELFGLIQQRFDTTPAQTSSTYSYVRVEGKWVSYAEMAARPDSTVAYGARTRDYLRLRGWRKLRRLAQDGEPAYVSMASGALLAMDDADAGQPYTRDGRFYWLDGRYQQHGNRSYDAYSHWTMFNRLLRSEGAWTGNRSGRSWFQVGPIVPASGREEAFPALWDARPGALLFLMQRSRCEGVHAFAARALADNTAFCARLSLDQIGTLLRSPYSDTARFAFALCRQRFADGVPDTRWLLLLLQSSLPEARTFALECISRAPDHYCADALLVATLACSPDEAVRRHGRMLCQCALALPGQADVIVLLLLDWLDNCGDLDQAEMVVPEIAADLVWLLDRPLRAAAAVAPYARLLALLGHRLASVRIAAGEWLLRHAEPAGAIPPETLAALLQESDAGVRAIGIKLFSALPEHMLAGQALLFAVFCTHPDAAVRRAIDSALQRIAPSDAVFRATLLPLLLDTLFHTEPAEGVHADLIAWILGPLNSGADHLDRALLVRLLSARSKGAQLLGAQMLPRFSNTDFSVADWAQFGRNENASVRRWACAAFTEHAARARTQMEAALRLLDSTWDDTRAFAREFFSKQCASEDWTPSLLVSLCDHLDPEVQRFGRTMLMTHFDVADVTEYMLKLSQHPSANMQLFVSSWLASASAGDLSKLERLEPYFLNVLSQVNRGRVVKNRVLDFLRAQAQASEAIAAFVARLFARQVLTVAITDKAQYIEGLRAIQERFPALPALMTIEPPRVHANLRGPQ</sequence>
<dbReference type="SUPFAM" id="SSF48371">
    <property type="entry name" value="ARM repeat"/>
    <property type="match status" value="1"/>
</dbReference>
<proteinExistence type="predicted"/>
<organism evidence="1 2">
    <name type="scientific">Massilia genomosp. 1</name>
    <dbReference type="NCBI Taxonomy" id="2609280"/>
    <lineage>
        <taxon>Bacteria</taxon>
        <taxon>Pseudomonadati</taxon>
        <taxon>Pseudomonadota</taxon>
        <taxon>Betaproteobacteria</taxon>
        <taxon>Burkholderiales</taxon>
        <taxon>Oxalobacteraceae</taxon>
        <taxon>Telluria group</taxon>
        <taxon>Massilia</taxon>
    </lineage>
</organism>
<evidence type="ECO:0000313" key="2">
    <source>
        <dbReference type="Proteomes" id="UP000610594"/>
    </source>
</evidence>
<evidence type="ECO:0000313" key="1">
    <source>
        <dbReference type="EMBL" id="NHZ66392.1"/>
    </source>
</evidence>
<dbReference type="InterPro" id="IPR016024">
    <property type="entry name" value="ARM-type_fold"/>
</dbReference>
<dbReference type="Proteomes" id="UP000610594">
    <property type="component" value="Unassembled WGS sequence"/>
</dbReference>
<name>A0ABX0MUG1_9BURK</name>
<dbReference type="Gene3D" id="1.25.10.10">
    <property type="entry name" value="Leucine-rich Repeat Variant"/>
    <property type="match status" value="1"/>
</dbReference>
<dbReference type="InterPro" id="IPR011989">
    <property type="entry name" value="ARM-like"/>
</dbReference>
<comment type="caution">
    <text evidence="1">The sequence shown here is derived from an EMBL/GenBank/DDBJ whole genome shotgun (WGS) entry which is preliminary data.</text>
</comment>
<dbReference type="EMBL" id="WHJF01000132">
    <property type="protein sequence ID" value="NHZ66392.1"/>
    <property type="molecule type" value="Genomic_DNA"/>
</dbReference>
<reference evidence="1 2" key="1">
    <citation type="submission" date="2019-10" db="EMBL/GenBank/DDBJ databases">
        <title>Taxonomy of Antarctic Massilia spp.: description of Massilia rubra sp. nov., Massilia aquatica sp. nov., Massilia mucilaginosa sp. nov., Massilia frigida sp. nov. isolated from streams, lakes and regoliths.</title>
        <authorList>
            <person name="Holochova P."/>
            <person name="Sedlacek I."/>
            <person name="Kralova S."/>
            <person name="Maslanova I."/>
            <person name="Busse H.-J."/>
            <person name="Stankova E."/>
            <person name="Vrbovska V."/>
            <person name="Kovarovic V."/>
            <person name="Bartak M."/>
            <person name="Svec P."/>
            <person name="Pantucek R."/>
        </authorList>
    </citation>
    <scope>NUCLEOTIDE SEQUENCE [LARGE SCALE GENOMIC DNA]</scope>
    <source>
        <strain evidence="1 2">CCM 8694</strain>
    </source>
</reference>
<protein>
    <recommendedName>
        <fullName evidence="3">WGR domain-containing protein</fullName>
    </recommendedName>
</protein>
<evidence type="ECO:0008006" key="3">
    <source>
        <dbReference type="Google" id="ProtNLM"/>
    </source>
</evidence>
<gene>
    <name evidence="1" type="ORF">F1735_29570</name>
</gene>